<feature type="region of interest" description="Disordered" evidence="1">
    <location>
        <begin position="1"/>
        <end position="362"/>
    </location>
</feature>
<reference evidence="3" key="1">
    <citation type="submission" date="2016-10" db="EMBL/GenBank/DDBJ databases">
        <authorList>
            <person name="Varghese N."/>
            <person name="Submissions S."/>
        </authorList>
    </citation>
    <scope>NUCLEOTIDE SEQUENCE [LARGE SCALE GENOMIC DNA]</scope>
    <source>
        <strain evidence="3">S6-262</strain>
    </source>
</reference>
<evidence type="ECO:0000313" key="3">
    <source>
        <dbReference type="Proteomes" id="UP000199206"/>
    </source>
</evidence>
<feature type="compositionally biased region" description="Basic and acidic residues" evidence="1">
    <location>
        <begin position="98"/>
        <end position="117"/>
    </location>
</feature>
<feature type="compositionally biased region" description="Basic residues" evidence="1">
    <location>
        <begin position="242"/>
        <end position="251"/>
    </location>
</feature>
<accession>A0A1H7Z7K5</accession>
<protein>
    <submittedName>
        <fullName evidence="2">Uncharacterized protein</fullName>
    </submittedName>
</protein>
<evidence type="ECO:0000256" key="1">
    <source>
        <dbReference type="SAM" id="MobiDB-lite"/>
    </source>
</evidence>
<organism evidence="2 3">
    <name type="scientific">Sphingomonas gellani</name>
    <dbReference type="NCBI Taxonomy" id="1166340"/>
    <lineage>
        <taxon>Bacteria</taxon>
        <taxon>Pseudomonadati</taxon>
        <taxon>Pseudomonadota</taxon>
        <taxon>Alphaproteobacteria</taxon>
        <taxon>Sphingomonadales</taxon>
        <taxon>Sphingomonadaceae</taxon>
        <taxon>Sphingomonas</taxon>
    </lineage>
</organism>
<keyword evidence="3" id="KW-1185">Reference proteome</keyword>
<sequence length="362" mass="39399">MPHAPTADLQSEPGHATPTAPQVNPSNPREREAQDANRTTNAPLALRPPHNTCENTPHRIDGPNTSHVHEPRTQAIRKRPPTAHAYTRRLAARNTRAPHPERDRTNHDHGADGETPRHTSTPQGTSSRHRRPSPHHKPAAPRAQPAAATPHHPVTHSTGSGKELNVAVQSATPNAANNPRNHNQANRPPARHPTPVERSATSPQATAPPTQNDTPRQNHSSRAKPPATTGATPKKAVTPRQQARKPRHARLNHITSQIEPPGEQTTLTRPAPRGPHPHRRSHKPPPPPRSRGPPGQPEPHGPRRPPHQHPPPAPETDRPAAQQPQGHAVAPRQRNAQEQPPAAHPDRAKQKKHPADPPATLE</sequence>
<name>A0A1H7Z7K5_9SPHN</name>
<gene>
    <name evidence="2" type="ORF">SAMN05192583_0541</name>
</gene>
<feature type="compositionally biased region" description="Basic residues" evidence="1">
    <location>
        <begin position="75"/>
        <end position="91"/>
    </location>
</feature>
<evidence type="ECO:0000313" key="2">
    <source>
        <dbReference type="EMBL" id="SEM53469.1"/>
    </source>
</evidence>
<dbReference type="AlphaFoldDB" id="A0A1H7Z7K5"/>
<dbReference type="Proteomes" id="UP000199206">
    <property type="component" value="Unassembled WGS sequence"/>
</dbReference>
<feature type="compositionally biased region" description="Polar residues" evidence="1">
    <location>
        <begin position="167"/>
        <end position="186"/>
    </location>
</feature>
<feature type="compositionally biased region" description="Polar residues" evidence="1">
    <location>
        <begin position="253"/>
        <end position="268"/>
    </location>
</feature>
<dbReference type="EMBL" id="FOCF01000001">
    <property type="protein sequence ID" value="SEM53469.1"/>
    <property type="molecule type" value="Genomic_DNA"/>
</dbReference>
<feature type="compositionally biased region" description="Basic and acidic residues" evidence="1">
    <location>
        <begin position="56"/>
        <end position="72"/>
    </location>
</feature>
<feature type="compositionally biased region" description="Low complexity" evidence="1">
    <location>
        <begin position="140"/>
        <end position="152"/>
    </location>
</feature>
<feature type="compositionally biased region" description="Polar residues" evidence="1">
    <location>
        <begin position="199"/>
        <end position="220"/>
    </location>
</feature>
<proteinExistence type="predicted"/>
<feature type="compositionally biased region" description="Pro residues" evidence="1">
    <location>
        <begin position="284"/>
        <end position="299"/>
    </location>
</feature>
<feature type="compositionally biased region" description="Basic residues" evidence="1">
    <location>
        <begin position="127"/>
        <end position="139"/>
    </location>
</feature>